<proteinExistence type="predicted"/>
<evidence type="ECO:0000313" key="2">
    <source>
        <dbReference type="Proteomes" id="UP000308600"/>
    </source>
</evidence>
<accession>A0ACD3A6U8</accession>
<gene>
    <name evidence="1" type="ORF">BDN72DRAFT_459961</name>
</gene>
<dbReference type="Proteomes" id="UP000308600">
    <property type="component" value="Unassembled WGS sequence"/>
</dbReference>
<evidence type="ECO:0000313" key="1">
    <source>
        <dbReference type="EMBL" id="TFK61450.1"/>
    </source>
</evidence>
<reference evidence="1 2" key="1">
    <citation type="journal article" date="2019" name="Nat. Ecol. Evol.">
        <title>Megaphylogeny resolves global patterns of mushroom evolution.</title>
        <authorList>
            <person name="Varga T."/>
            <person name="Krizsan K."/>
            <person name="Foldi C."/>
            <person name="Dima B."/>
            <person name="Sanchez-Garcia M."/>
            <person name="Sanchez-Ramirez S."/>
            <person name="Szollosi G.J."/>
            <person name="Szarkandi J.G."/>
            <person name="Papp V."/>
            <person name="Albert L."/>
            <person name="Andreopoulos W."/>
            <person name="Angelini C."/>
            <person name="Antonin V."/>
            <person name="Barry K.W."/>
            <person name="Bougher N.L."/>
            <person name="Buchanan P."/>
            <person name="Buyck B."/>
            <person name="Bense V."/>
            <person name="Catcheside P."/>
            <person name="Chovatia M."/>
            <person name="Cooper J."/>
            <person name="Damon W."/>
            <person name="Desjardin D."/>
            <person name="Finy P."/>
            <person name="Geml J."/>
            <person name="Haridas S."/>
            <person name="Hughes K."/>
            <person name="Justo A."/>
            <person name="Karasinski D."/>
            <person name="Kautmanova I."/>
            <person name="Kiss B."/>
            <person name="Kocsube S."/>
            <person name="Kotiranta H."/>
            <person name="LaButti K.M."/>
            <person name="Lechner B.E."/>
            <person name="Liimatainen K."/>
            <person name="Lipzen A."/>
            <person name="Lukacs Z."/>
            <person name="Mihaltcheva S."/>
            <person name="Morgado L.N."/>
            <person name="Niskanen T."/>
            <person name="Noordeloos M.E."/>
            <person name="Ohm R.A."/>
            <person name="Ortiz-Santana B."/>
            <person name="Ovrebo C."/>
            <person name="Racz N."/>
            <person name="Riley R."/>
            <person name="Savchenko A."/>
            <person name="Shiryaev A."/>
            <person name="Soop K."/>
            <person name="Spirin V."/>
            <person name="Szebenyi C."/>
            <person name="Tomsovsky M."/>
            <person name="Tulloss R.E."/>
            <person name="Uehling J."/>
            <person name="Grigoriev I.V."/>
            <person name="Vagvolgyi C."/>
            <person name="Papp T."/>
            <person name="Martin F.M."/>
            <person name="Miettinen O."/>
            <person name="Hibbett D.S."/>
            <person name="Nagy L.G."/>
        </authorList>
    </citation>
    <scope>NUCLEOTIDE SEQUENCE [LARGE SCALE GENOMIC DNA]</scope>
    <source>
        <strain evidence="1 2">NL-1719</strain>
    </source>
</reference>
<dbReference type="EMBL" id="ML208659">
    <property type="protein sequence ID" value="TFK61450.1"/>
    <property type="molecule type" value="Genomic_DNA"/>
</dbReference>
<sequence>MPWQVSPRLCGPTSPAFSNSIPCQYTTTPLCTRTVSVDLPFGRTFLAQVHGNYKSYPPAVEGSSASPVPSKYPLSTGIALLYSSQPISKLYLAKTPHNTNSHAKMRFSTTFLALIFLISTANALSLANLPRGEDDHHGDHHGDVDHHRHDGHHHHCRHRHDHHNHDHHDGHHDDHHDHDGHGHGHEDCDDDDDHRHHHRGEDHGDNDHDHDGHDGHHHHHHEHDHDHGHDGHGHDGDHHGDHGHDGDHHGDHHGKHHHDDD</sequence>
<organism evidence="1 2">
    <name type="scientific">Pluteus cervinus</name>
    <dbReference type="NCBI Taxonomy" id="181527"/>
    <lineage>
        <taxon>Eukaryota</taxon>
        <taxon>Fungi</taxon>
        <taxon>Dikarya</taxon>
        <taxon>Basidiomycota</taxon>
        <taxon>Agaricomycotina</taxon>
        <taxon>Agaricomycetes</taxon>
        <taxon>Agaricomycetidae</taxon>
        <taxon>Agaricales</taxon>
        <taxon>Pluteineae</taxon>
        <taxon>Pluteaceae</taxon>
        <taxon>Pluteus</taxon>
    </lineage>
</organism>
<keyword evidence="2" id="KW-1185">Reference proteome</keyword>
<protein>
    <submittedName>
        <fullName evidence="1">Uncharacterized protein</fullName>
    </submittedName>
</protein>
<name>A0ACD3A6U8_9AGAR</name>